<proteinExistence type="predicted"/>
<feature type="transmembrane region" description="Helical" evidence="2">
    <location>
        <begin position="12"/>
        <end position="30"/>
    </location>
</feature>
<feature type="region of interest" description="Disordered" evidence="1">
    <location>
        <begin position="37"/>
        <end position="59"/>
    </location>
</feature>
<organism evidence="3 4">
    <name type="scientific">Nocardioides malaquae</name>
    <dbReference type="NCBI Taxonomy" id="2773426"/>
    <lineage>
        <taxon>Bacteria</taxon>
        <taxon>Bacillati</taxon>
        <taxon>Actinomycetota</taxon>
        <taxon>Actinomycetes</taxon>
        <taxon>Propionibacteriales</taxon>
        <taxon>Nocardioidaceae</taxon>
        <taxon>Nocardioides</taxon>
    </lineage>
</organism>
<evidence type="ECO:0000256" key="2">
    <source>
        <dbReference type="SAM" id="Phobius"/>
    </source>
</evidence>
<gene>
    <name evidence="3" type="ORF">IEQ44_06520</name>
</gene>
<evidence type="ECO:0000313" key="4">
    <source>
        <dbReference type="Proteomes" id="UP000756387"/>
    </source>
</evidence>
<keyword evidence="2" id="KW-0472">Membrane</keyword>
<keyword evidence="2" id="KW-1133">Transmembrane helix</keyword>
<sequence length="59" mass="6753">MGNETTMDTVLIYLIPVVALAGLFFLLWWLDARRSEKVAHDPDRQDVTPDSDPKGRRKP</sequence>
<keyword evidence="4" id="KW-1185">Reference proteome</keyword>
<name>A0ABR9RRY4_9ACTN</name>
<dbReference type="Proteomes" id="UP000756387">
    <property type="component" value="Unassembled WGS sequence"/>
</dbReference>
<protein>
    <submittedName>
        <fullName evidence="3">Uncharacterized protein</fullName>
    </submittedName>
</protein>
<evidence type="ECO:0000256" key="1">
    <source>
        <dbReference type="SAM" id="MobiDB-lite"/>
    </source>
</evidence>
<accession>A0ABR9RRY4</accession>
<comment type="caution">
    <text evidence="3">The sequence shown here is derived from an EMBL/GenBank/DDBJ whole genome shotgun (WGS) entry which is preliminary data.</text>
</comment>
<dbReference type="RefSeq" id="WP_193637635.1">
    <property type="nucleotide sequence ID" value="NZ_JADCSA010000005.1"/>
</dbReference>
<dbReference type="EMBL" id="JADCSA010000005">
    <property type="protein sequence ID" value="MBE7324301.1"/>
    <property type="molecule type" value="Genomic_DNA"/>
</dbReference>
<keyword evidence="2" id="KW-0812">Transmembrane</keyword>
<evidence type="ECO:0000313" key="3">
    <source>
        <dbReference type="EMBL" id="MBE7324301.1"/>
    </source>
</evidence>
<reference evidence="3 4" key="1">
    <citation type="submission" date="2020-10" db="EMBL/GenBank/DDBJ databases">
        <title>Nocardioides sp. isolated from sludge.</title>
        <authorList>
            <person name="Zhang X."/>
        </authorList>
    </citation>
    <scope>NUCLEOTIDE SEQUENCE [LARGE SCALE GENOMIC DNA]</scope>
    <source>
        <strain evidence="3 4">Y6</strain>
    </source>
</reference>